<gene>
    <name evidence="2" type="ORF">F6A08_00190</name>
</gene>
<dbReference type="EMBL" id="WAAO01000001">
    <property type="protein sequence ID" value="KAB1866291.1"/>
    <property type="molecule type" value="Genomic_DNA"/>
</dbReference>
<evidence type="ECO:0000259" key="1">
    <source>
        <dbReference type="Pfam" id="PF00903"/>
    </source>
</evidence>
<dbReference type="Proteomes" id="UP000478836">
    <property type="component" value="Unassembled WGS sequence"/>
</dbReference>
<evidence type="ECO:0000313" key="2">
    <source>
        <dbReference type="EMBL" id="KAB1866291.1"/>
    </source>
</evidence>
<name>A0ABQ6V7Q3_9MICO</name>
<reference evidence="3" key="1">
    <citation type="submission" date="2019-09" db="EMBL/GenBank/DDBJ databases">
        <title>Whole genome sequencing of Microbacterium maritypicum.</title>
        <authorList>
            <person name="Lenchi N."/>
        </authorList>
    </citation>
    <scope>NUCLEOTIDE SEQUENCE [LARGE SCALE GENOMIC DNA]</scope>
    <source>
        <strain evidence="3">G1</strain>
    </source>
</reference>
<evidence type="ECO:0000313" key="3">
    <source>
        <dbReference type="Proteomes" id="UP000478836"/>
    </source>
</evidence>
<dbReference type="RefSeq" id="WP_151458263.1">
    <property type="nucleotide sequence ID" value="NZ_JAMYEL010000002.1"/>
</dbReference>
<keyword evidence="3" id="KW-1185">Reference proteome</keyword>
<dbReference type="CDD" id="cd06588">
    <property type="entry name" value="PhnB_like"/>
    <property type="match status" value="1"/>
</dbReference>
<dbReference type="GeneID" id="77474839"/>
<dbReference type="InterPro" id="IPR004360">
    <property type="entry name" value="Glyas_Fos-R_dOase_dom"/>
</dbReference>
<feature type="domain" description="Glyoxalase/fosfomycin resistance/dioxygenase" evidence="1">
    <location>
        <begin position="13"/>
        <end position="146"/>
    </location>
</feature>
<organism evidence="2 3">
    <name type="scientific">Microbacterium algeriense</name>
    <dbReference type="NCBI Taxonomy" id="2615184"/>
    <lineage>
        <taxon>Bacteria</taxon>
        <taxon>Bacillati</taxon>
        <taxon>Actinomycetota</taxon>
        <taxon>Actinomycetes</taxon>
        <taxon>Micrococcales</taxon>
        <taxon>Microbacteriaceae</taxon>
        <taxon>Microbacterium</taxon>
    </lineage>
</organism>
<dbReference type="PANTHER" id="PTHR33990">
    <property type="entry name" value="PROTEIN YJDN-RELATED"/>
    <property type="match status" value="1"/>
</dbReference>
<dbReference type="InterPro" id="IPR028973">
    <property type="entry name" value="PhnB-like"/>
</dbReference>
<protein>
    <submittedName>
        <fullName evidence="2">VOC family protein</fullName>
    </submittedName>
</protein>
<dbReference type="Gene3D" id="3.10.180.10">
    <property type="entry name" value="2,3-Dihydroxybiphenyl 1,2-Dioxygenase, domain 1"/>
    <property type="match status" value="1"/>
</dbReference>
<dbReference type="Pfam" id="PF00903">
    <property type="entry name" value="Glyoxalase"/>
    <property type="match status" value="1"/>
</dbReference>
<dbReference type="SUPFAM" id="SSF54593">
    <property type="entry name" value="Glyoxalase/Bleomycin resistance protein/Dihydroxybiphenyl dioxygenase"/>
    <property type="match status" value="1"/>
</dbReference>
<dbReference type="PANTHER" id="PTHR33990:SF1">
    <property type="entry name" value="PROTEIN YJDN"/>
    <property type="match status" value="1"/>
</dbReference>
<sequence length="151" mass="16116">MTLITTTHLNFRGTARDALDFYRSVFGGTVTAATYGQFGLPEGTPGFDKLVFGQLDAPGGIRLMAYDIPGVDDADPAATAGTTTRENGATITDRTFFQSLRSDSLDELRSSWDALAEGATVIEPLAASAWSPGFGMLTDRFGVTWVLDVQP</sequence>
<proteinExistence type="predicted"/>
<comment type="caution">
    <text evidence="2">The sequence shown here is derived from an EMBL/GenBank/DDBJ whole genome shotgun (WGS) entry which is preliminary data.</text>
</comment>
<accession>A0ABQ6V7Q3</accession>
<dbReference type="InterPro" id="IPR029068">
    <property type="entry name" value="Glyas_Bleomycin-R_OHBP_Dase"/>
</dbReference>